<keyword evidence="2" id="KW-0436">Ligase</keyword>
<gene>
    <name evidence="5" type="ORF">HY912_20760</name>
</gene>
<evidence type="ECO:0000259" key="3">
    <source>
        <dbReference type="Pfam" id="PF00501"/>
    </source>
</evidence>
<dbReference type="Proteomes" id="UP000807825">
    <property type="component" value="Unassembled WGS sequence"/>
</dbReference>
<name>A0A9D6V4H8_9BACT</name>
<evidence type="ECO:0000256" key="2">
    <source>
        <dbReference type="ARBA" id="ARBA00022598"/>
    </source>
</evidence>
<dbReference type="PANTHER" id="PTHR24096">
    <property type="entry name" value="LONG-CHAIN-FATTY-ACID--COA LIGASE"/>
    <property type="match status" value="1"/>
</dbReference>
<dbReference type="GO" id="GO:0016405">
    <property type="term" value="F:CoA-ligase activity"/>
    <property type="evidence" value="ECO:0007669"/>
    <property type="project" value="TreeGrafter"/>
</dbReference>
<dbReference type="InterPro" id="IPR000873">
    <property type="entry name" value="AMP-dep_synth/lig_dom"/>
</dbReference>
<proteinExistence type="inferred from homology"/>
<dbReference type="InterPro" id="IPR042099">
    <property type="entry name" value="ANL_N_sf"/>
</dbReference>
<feature type="domain" description="AMP-binding enzyme C-terminal" evidence="4">
    <location>
        <begin position="485"/>
        <end position="562"/>
    </location>
</feature>
<dbReference type="EMBL" id="JACRDE010000544">
    <property type="protein sequence ID" value="MBI5251931.1"/>
    <property type="molecule type" value="Genomic_DNA"/>
</dbReference>
<organism evidence="5 6">
    <name type="scientific">Desulfomonile tiedjei</name>
    <dbReference type="NCBI Taxonomy" id="2358"/>
    <lineage>
        <taxon>Bacteria</taxon>
        <taxon>Pseudomonadati</taxon>
        <taxon>Thermodesulfobacteriota</taxon>
        <taxon>Desulfomonilia</taxon>
        <taxon>Desulfomonilales</taxon>
        <taxon>Desulfomonilaceae</taxon>
        <taxon>Desulfomonile</taxon>
    </lineage>
</organism>
<dbReference type="SUPFAM" id="SSF56801">
    <property type="entry name" value="Acetyl-CoA synthetase-like"/>
    <property type="match status" value="1"/>
</dbReference>
<reference evidence="5" key="1">
    <citation type="submission" date="2020-07" db="EMBL/GenBank/DDBJ databases">
        <title>Huge and variable diversity of episymbiotic CPR bacteria and DPANN archaea in groundwater ecosystems.</title>
        <authorList>
            <person name="He C.Y."/>
            <person name="Keren R."/>
            <person name="Whittaker M."/>
            <person name="Farag I.F."/>
            <person name="Doudna J."/>
            <person name="Cate J.H.D."/>
            <person name="Banfield J.F."/>
        </authorList>
    </citation>
    <scope>NUCLEOTIDE SEQUENCE</scope>
    <source>
        <strain evidence="5">NC_groundwater_1664_Pr3_B-0.1um_52_9</strain>
    </source>
</reference>
<comment type="similarity">
    <text evidence="1">Belongs to the ATP-dependent AMP-binding enzyme family.</text>
</comment>
<comment type="caution">
    <text evidence="5">The sequence shown here is derived from an EMBL/GenBank/DDBJ whole genome shotgun (WGS) entry which is preliminary data.</text>
</comment>
<protein>
    <submittedName>
        <fullName evidence="5">AMP-binding protein</fullName>
    </submittedName>
</protein>
<dbReference type="Pfam" id="PF00501">
    <property type="entry name" value="AMP-binding"/>
    <property type="match status" value="1"/>
</dbReference>
<evidence type="ECO:0000313" key="6">
    <source>
        <dbReference type="Proteomes" id="UP000807825"/>
    </source>
</evidence>
<dbReference type="InterPro" id="IPR020845">
    <property type="entry name" value="AMP-binding_CS"/>
</dbReference>
<dbReference type="Gene3D" id="3.40.50.12780">
    <property type="entry name" value="N-terminal domain of ligase-like"/>
    <property type="match status" value="1"/>
</dbReference>
<dbReference type="PROSITE" id="PS00455">
    <property type="entry name" value="AMP_BINDING"/>
    <property type="match status" value="1"/>
</dbReference>
<dbReference type="InterPro" id="IPR025110">
    <property type="entry name" value="AMP-bd_C"/>
</dbReference>
<evidence type="ECO:0000259" key="4">
    <source>
        <dbReference type="Pfam" id="PF13193"/>
    </source>
</evidence>
<accession>A0A9D6V4H8</accession>
<sequence length="581" mass="64320">MTAHDNRFYVDESKPWFKPEAGWPSYVPKNTYFPKLSLYQLLSESAAENADKPVLWFLNTFMTYKQLKDHADCFASGLSGLGIRKGDVVALAMASSFQYPIAYYACTKLGAIVTGINPISKPAEILHQLKSTGAKTLIVLDVIYEPLFGRLADTYKFDRIIATNLVDLADMPPEHKEMGKKAGKIPSGPTPDTAIQFLDLLKADPSPVAEDISTDEVATYIMTGGTTGMPKVAILTHFNCVSSAVSVASWLWESPGACLIGVLPLFHVFGMACLHTIVQNGGYMLLFPQPPQTEDMVKTICHVGRDNHTFYPGAEVLFQQLAYFGDIDKYPLNTKLTRCLSSAGPLHKFVKDRFEQSVPGVVLREGFGLSEGSSGVAIGPYDKDFVQGSIGLPITGVEWKIMDMDSGNAELPPGETGELVLAGPMVMKGYLNNPEETQLTLREKDGKTWLYTGDLGYMDEHGRVFLNDRKKELIKVKGYSVFPTEVEGLLGTHDAVFESAVAGLPDSLTGEAVKVWVVLKEEWKSRITEEELRSWCKENMSSYKVPKHIEFIDAIPKTLVGKVMRRDLKEADPIYKDYHKT</sequence>
<evidence type="ECO:0000256" key="1">
    <source>
        <dbReference type="ARBA" id="ARBA00006432"/>
    </source>
</evidence>
<dbReference type="PANTHER" id="PTHR24096:SF149">
    <property type="entry name" value="AMP-BINDING DOMAIN-CONTAINING PROTEIN-RELATED"/>
    <property type="match status" value="1"/>
</dbReference>
<dbReference type="Gene3D" id="3.30.300.30">
    <property type="match status" value="1"/>
</dbReference>
<dbReference type="InterPro" id="IPR045851">
    <property type="entry name" value="AMP-bd_C_sf"/>
</dbReference>
<feature type="domain" description="AMP-dependent synthetase/ligase" evidence="3">
    <location>
        <begin position="43"/>
        <end position="431"/>
    </location>
</feature>
<evidence type="ECO:0000313" key="5">
    <source>
        <dbReference type="EMBL" id="MBI5251931.1"/>
    </source>
</evidence>
<dbReference type="AlphaFoldDB" id="A0A9D6V4H8"/>
<dbReference type="Pfam" id="PF13193">
    <property type="entry name" value="AMP-binding_C"/>
    <property type="match status" value="1"/>
</dbReference>